<dbReference type="GO" id="GO:0043190">
    <property type="term" value="C:ATP-binding cassette (ABC) transporter complex"/>
    <property type="evidence" value="ECO:0007669"/>
    <property type="project" value="InterPro"/>
</dbReference>
<reference evidence="9" key="1">
    <citation type="submission" date="2018-01" db="EMBL/GenBank/DDBJ databases">
        <authorList>
            <consortium name="Urmite Genomes"/>
        </authorList>
    </citation>
    <scope>NUCLEOTIDE SEQUENCE [LARGE SCALE GENOMIC DNA]</scope>
    <source>
        <strain evidence="9">AFP003</strain>
    </source>
</reference>
<organism evidence="9 10">
    <name type="scientific">Mycobacterium ahvazicum</name>
    <dbReference type="NCBI Taxonomy" id="1964395"/>
    <lineage>
        <taxon>Bacteria</taxon>
        <taxon>Bacillati</taxon>
        <taxon>Actinomycetota</taxon>
        <taxon>Actinomycetes</taxon>
        <taxon>Mycobacteriales</taxon>
        <taxon>Mycobacteriaceae</taxon>
        <taxon>Mycobacterium</taxon>
        <taxon>Mycobacterium simiae complex</taxon>
    </lineage>
</organism>
<evidence type="ECO:0000256" key="4">
    <source>
        <dbReference type="ARBA" id="ARBA00022729"/>
    </source>
</evidence>
<dbReference type="Proteomes" id="UP000236318">
    <property type="component" value="Unassembled WGS sequence"/>
</dbReference>
<feature type="domain" description="PBP" evidence="8">
    <location>
        <begin position="41"/>
        <end position="339"/>
    </location>
</feature>
<accession>A0A2K4Y7P6</accession>
<keyword evidence="5" id="KW-0564">Palmitate</keyword>
<dbReference type="SUPFAM" id="SSF53850">
    <property type="entry name" value="Periplasmic binding protein-like II"/>
    <property type="match status" value="1"/>
</dbReference>
<protein>
    <submittedName>
        <fullName evidence="9">Phosphate ABC transporter substrate-binding protein PstS</fullName>
    </submittedName>
</protein>
<dbReference type="AlphaFoldDB" id="A0A2K4Y7P6"/>
<keyword evidence="4 7" id="KW-0732">Signal</keyword>
<keyword evidence="3" id="KW-0592">Phosphate transport</keyword>
<dbReference type="PIRSF" id="PIRSF002756">
    <property type="entry name" value="PstS"/>
    <property type="match status" value="1"/>
</dbReference>
<dbReference type="InterPro" id="IPR050962">
    <property type="entry name" value="Phosphate-bind_PstS"/>
</dbReference>
<evidence type="ECO:0000256" key="7">
    <source>
        <dbReference type="SAM" id="SignalP"/>
    </source>
</evidence>
<dbReference type="Pfam" id="PF12849">
    <property type="entry name" value="PBP_like_2"/>
    <property type="match status" value="1"/>
</dbReference>
<dbReference type="InterPro" id="IPR024370">
    <property type="entry name" value="PBP_domain"/>
</dbReference>
<evidence type="ECO:0000256" key="6">
    <source>
        <dbReference type="ARBA" id="ARBA00023288"/>
    </source>
</evidence>
<comment type="similarity">
    <text evidence="1">Belongs to the PstS family.</text>
</comment>
<keyword evidence="6" id="KW-0449">Lipoprotein</keyword>
<feature type="chain" id="PRO_5038523989" evidence="7">
    <location>
        <begin position="19"/>
        <end position="373"/>
    </location>
</feature>
<feature type="non-terminal residue" evidence="9">
    <location>
        <position position="1"/>
    </location>
</feature>
<name>A0A2K4Y7P6_9MYCO</name>
<evidence type="ECO:0000256" key="3">
    <source>
        <dbReference type="ARBA" id="ARBA00022592"/>
    </source>
</evidence>
<evidence type="ECO:0000313" key="9">
    <source>
        <dbReference type="EMBL" id="SOX52784.1"/>
    </source>
</evidence>
<gene>
    <name evidence="9" type="ORF">MAAFP003_1451</name>
</gene>
<keyword evidence="10" id="KW-1185">Reference proteome</keyword>
<dbReference type="GO" id="GO:0042301">
    <property type="term" value="F:phosphate ion binding"/>
    <property type="evidence" value="ECO:0007669"/>
    <property type="project" value="InterPro"/>
</dbReference>
<dbReference type="PANTHER" id="PTHR42996">
    <property type="entry name" value="PHOSPHATE-BINDING PROTEIN PSTS"/>
    <property type="match status" value="1"/>
</dbReference>
<evidence type="ECO:0000259" key="8">
    <source>
        <dbReference type="Pfam" id="PF12849"/>
    </source>
</evidence>
<dbReference type="GO" id="GO:0035435">
    <property type="term" value="P:phosphate ion transmembrane transport"/>
    <property type="evidence" value="ECO:0007669"/>
    <property type="project" value="InterPro"/>
</dbReference>
<evidence type="ECO:0000256" key="5">
    <source>
        <dbReference type="ARBA" id="ARBA00023139"/>
    </source>
</evidence>
<proteinExistence type="inferred from homology"/>
<comment type="caution">
    <text evidence="9">The sequence shown here is derived from an EMBL/GenBank/DDBJ whole genome shotgun (WGS) entry which is preliminary data.</text>
</comment>
<keyword evidence="2" id="KW-0813">Transport</keyword>
<dbReference type="EMBL" id="FXEG02000002">
    <property type="protein sequence ID" value="SOX52784.1"/>
    <property type="molecule type" value="Genomic_DNA"/>
</dbReference>
<dbReference type="PANTHER" id="PTHR42996:SF1">
    <property type="entry name" value="PHOSPHATE-BINDING PROTEIN PSTS"/>
    <property type="match status" value="1"/>
</dbReference>
<dbReference type="NCBIfam" id="TIGR00975">
    <property type="entry name" value="3a0107s03"/>
    <property type="match status" value="1"/>
</dbReference>
<evidence type="ECO:0000256" key="2">
    <source>
        <dbReference type="ARBA" id="ARBA00022448"/>
    </source>
</evidence>
<sequence>VNFRYRTALVLVSLALVAACGSSKTGGSPGSSTAPVVTAPATSKVTLWETGSKDLYPLIDAWAAAYHVKYPNVTITTDGTVSAFGISQAAAGAVNIGASGAYLSAADVAAHPGLMNIAVAISALHISYNLPGITEHLKLDGKVLAAMYQGTVKTWNDPQIAALNPGVNLPATAVIPLHRSDGSGDTFLFTEYLSKQDPDGWGKSPGAGTTVDFPAVPGARVEDDAEGKAGMLNDCAANPGCVTYHGSGYLDVAHQKGLGEAQLGNAAGNFLLADPQSIGAAAASLAAQTPPNQSISLVNAPAADGYPIVSYLYAVVYGNQKDPATAQTLQAFLHWAVTDGSSASFLESVHAYVWPLPGGVAKLSDAQIAKIAG</sequence>
<feature type="signal peptide" evidence="7">
    <location>
        <begin position="1"/>
        <end position="18"/>
    </location>
</feature>
<dbReference type="InterPro" id="IPR005673">
    <property type="entry name" value="ABC_phos-bd_PstS"/>
</dbReference>
<evidence type="ECO:0000313" key="10">
    <source>
        <dbReference type="Proteomes" id="UP000236318"/>
    </source>
</evidence>
<evidence type="ECO:0000256" key="1">
    <source>
        <dbReference type="ARBA" id="ARBA00008725"/>
    </source>
</evidence>
<dbReference type="Gene3D" id="3.40.190.10">
    <property type="entry name" value="Periplasmic binding protein-like II"/>
    <property type="match status" value="2"/>
</dbReference>